<protein>
    <submittedName>
        <fullName evidence="2">Uncharacterized protein</fullName>
    </submittedName>
</protein>
<sequence length="241" mass="28352">MKANNNPPTIQKNMVDEYMQYAKDIAKAEKELEVEHWVHISFQAKNADRTPEKFHEIDLPRHMLDRWQWVINWRHAKLVCQHPRKNIMVCTSYYDKRSGLMTGFGSLIGQVTAAKAQITKVERIIAQYVEDETQNNLFFNASTDERLTKAKAKLEQKKQNYATIYAILRREVEEHRKQPGKYKLFIGFKRLGIFDSISKAKKYADRSGLWGAFNLLGDKGYRDSWYVYENEVRQGINNKLE</sequence>
<evidence type="ECO:0000256" key="1">
    <source>
        <dbReference type="SAM" id="Coils"/>
    </source>
</evidence>
<organism evidence="2">
    <name type="scientific">bioreactor metagenome</name>
    <dbReference type="NCBI Taxonomy" id="1076179"/>
    <lineage>
        <taxon>unclassified sequences</taxon>
        <taxon>metagenomes</taxon>
        <taxon>ecological metagenomes</taxon>
    </lineage>
</organism>
<comment type="caution">
    <text evidence="2">The sequence shown here is derived from an EMBL/GenBank/DDBJ whole genome shotgun (WGS) entry which is preliminary data.</text>
</comment>
<keyword evidence="1" id="KW-0175">Coiled coil</keyword>
<reference evidence="2" key="1">
    <citation type="submission" date="2019-08" db="EMBL/GenBank/DDBJ databases">
        <authorList>
            <person name="Kucharzyk K."/>
            <person name="Murdoch R.W."/>
            <person name="Higgins S."/>
            <person name="Loffler F."/>
        </authorList>
    </citation>
    <scope>NUCLEOTIDE SEQUENCE</scope>
</reference>
<accession>A0A644V588</accession>
<feature type="coiled-coil region" evidence="1">
    <location>
        <begin position="140"/>
        <end position="171"/>
    </location>
</feature>
<gene>
    <name evidence="2" type="ORF">SDC9_32341</name>
</gene>
<evidence type="ECO:0000313" key="2">
    <source>
        <dbReference type="EMBL" id="MPL86361.1"/>
    </source>
</evidence>
<dbReference type="AlphaFoldDB" id="A0A644V588"/>
<name>A0A644V588_9ZZZZ</name>
<dbReference type="EMBL" id="VSSQ01000220">
    <property type="protein sequence ID" value="MPL86361.1"/>
    <property type="molecule type" value="Genomic_DNA"/>
</dbReference>
<proteinExistence type="predicted"/>